<feature type="compositionally biased region" description="Polar residues" evidence="3">
    <location>
        <begin position="18"/>
        <end position="27"/>
    </location>
</feature>
<dbReference type="GO" id="GO:0003723">
    <property type="term" value="F:RNA binding"/>
    <property type="evidence" value="ECO:0007669"/>
    <property type="project" value="UniProtKB-UniRule"/>
</dbReference>
<evidence type="ECO:0000259" key="5">
    <source>
        <dbReference type="PROSITE" id="PS50102"/>
    </source>
</evidence>
<dbReference type="Gene3D" id="3.30.70.330">
    <property type="match status" value="1"/>
</dbReference>
<dbReference type="SUPFAM" id="SSF54928">
    <property type="entry name" value="RNA-binding domain, RBD"/>
    <property type="match status" value="1"/>
</dbReference>
<dbReference type="Proteomes" id="UP001054252">
    <property type="component" value="Unassembled WGS sequence"/>
</dbReference>
<evidence type="ECO:0000313" key="6">
    <source>
        <dbReference type="EMBL" id="GKU97777.1"/>
    </source>
</evidence>
<comment type="caution">
    <text evidence="6">The sequence shown here is derived from an EMBL/GenBank/DDBJ whole genome shotgun (WGS) entry which is preliminary data.</text>
</comment>
<proteinExistence type="predicted"/>
<dbReference type="InterPro" id="IPR000504">
    <property type="entry name" value="RRM_dom"/>
</dbReference>
<feature type="transmembrane region" description="Helical" evidence="4">
    <location>
        <begin position="105"/>
        <end position="125"/>
    </location>
</feature>
<feature type="transmembrane region" description="Helical" evidence="4">
    <location>
        <begin position="145"/>
        <end position="170"/>
    </location>
</feature>
<feature type="domain" description="RRM" evidence="5">
    <location>
        <begin position="30"/>
        <end position="102"/>
    </location>
</feature>
<dbReference type="AlphaFoldDB" id="A0AAV5I9G2"/>
<accession>A0AAV5I9G2</accession>
<evidence type="ECO:0000256" key="4">
    <source>
        <dbReference type="SAM" id="Phobius"/>
    </source>
</evidence>
<dbReference type="EMBL" id="BPVZ01000012">
    <property type="protein sequence ID" value="GKU97777.1"/>
    <property type="molecule type" value="Genomic_DNA"/>
</dbReference>
<keyword evidence="1 2" id="KW-0694">RNA-binding</keyword>
<dbReference type="InterPro" id="IPR012677">
    <property type="entry name" value="Nucleotide-bd_a/b_plait_sf"/>
</dbReference>
<evidence type="ECO:0000256" key="2">
    <source>
        <dbReference type="PROSITE-ProRule" id="PRU00176"/>
    </source>
</evidence>
<evidence type="ECO:0000313" key="7">
    <source>
        <dbReference type="Proteomes" id="UP001054252"/>
    </source>
</evidence>
<keyword evidence="4" id="KW-0812">Transmembrane</keyword>
<dbReference type="SMART" id="SM00360">
    <property type="entry name" value="RRM"/>
    <property type="match status" value="1"/>
</dbReference>
<evidence type="ECO:0000256" key="1">
    <source>
        <dbReference type="ARBA" id="ARBA00022884"/>
    </source>
</evidence>
<keyword evidence="7" id="KW-1185">Reference proteome</keyword>
<keyword evidence="4" id="KW-0472">Membrane</keyword>
<feature type="compositionally biased region" description="Basic and acidic residues" evidence="3">
    <location>
        <begin position="1"/>
        <end position="15"/>
    </location>
</feature>
<reference evidence="6 7" key="1">
    <citation type="journal article" date="2021" name="Commun. Biol.">
        <title>The genome of Shorea leprosula (Dipterocarpaceae) highlights the ecological relevance of drought in aseasonal tropical rainforests.</title>
        <authorList>
            <person name="Ng K.K.S."/>
            <person name="Kobayashi M.J."/>
            <person name="Fawcett J.A."/>
            <person name="Hatakeyama M."/>
            <person name="Paape T."/>
            <person name="Ng C.H."/>
            <person name="Ang C.C."/>
            <person name="Tnah L.H."/>
            <person name="Lee C.T."/>
            <person name="Nishiyama T."/>
            <person name="Sese J."/>
            <person name="O'Brien M.J."/>
            <person name="Copetti D."/>
            <person name="Mohd Noor M.I."/>
            <person name="Ong R.C."/>
            <person name="Putra M."/>
            <person name="Sireger I.Z."/>
            <person name="Indrioko S."/>
            <person name="Kosugi Y."/>
            <person name="Izuno A."/>
            <person name="Isagi Y."/>
            <person name="Lee S.L."/>
            <person name="Shimizu K.K."/>
        </authorList>
    </citation>
    <scope>NUCLEOTIDE SEQUENCE [LARGE SCALE GENOMIC DNA]</scope>
    <source>
        <strain evidence="6">214</strain>
    </source>
</reference>
<dbReference type="CDD" id="cd00590">
    <property type="entry name" value="RRM_SF"/>
    <property type="match status" value="1"/>
</dbReference>
<evidence type="ECO:0000256" key="3">
    <source>
        <dbReference type="SAM" id="MobiDB-lite"/>
    </source>
</evidence>
<gene>
    <name evidence="6" type="ORF">SLEP1_g10868</name>
</gene>
<keyword evidence="4" id="KW-1133">Transmembrane helix</keyword>
<dbReference type="PANTHER" id="PTHR23189">
    <property type="entry name" value="RNA RECOGNITION MOTIF-CONTAINING"/>
    <property type="match status" value="1"/>
</dbReference>
<feature type="region of interest" description="Disordered" evidence="3">
    <location>
        <begin position="1"/>
        <end position="27"/>
    </location>
</feature>
<dbReference type="Pfam" id="PF00076">
    <property type="entry name" value="RRM_1"/>
    <property type="match status" value="1"/>
</dbReference>
<dbReference type="PROSITE" id="PS50102">
    <property type="entry name" value="RRM"/>
    <property type="match status" value="1"/>
</dbReference>
<protein>
    <recommendedName>
        <fullName evidence="5">RRM domain-containing protein</fullName>
    </recommendedName>
</protein>
<sequence>MSGRGEGRDRSRRDYLGSASSGRSNAPPSRHLWVGNLSHRIAEQDLTDQFLRFGELESVAFQPGRSYAFINFKNEDDANVAMKSLQGFPLIGNPLRVEFAKAVSLALFSLFLLIFTVFSILYFLVPCEMNLIGFMSVVLTQHYFQNAFSISLALFWVSFMPLECSFIASFQNSKLITRMTCNLKKNNNQRWD</sequence>
<dbReference type="InterPro" id="IPR035979">
    <property type="entry name" value="RBD_domain_sf"/>
</dbReference>
<name>A0AAV5I9G2_9ROSI</name>
<organism evidence="6 7">
    <name type="scientific">Rubroshorea leprosula</name>
    <dbReference type="NCBI Taxonomy" id="152421"/>
    <lineage>
        <taxon>Eukaryota</taxon>
        <taxon>Viridiplantae</taxon>
        <taxon>Streptophyta</taxon>
        <taxon>Embryophyta</taxon>
        <taxon>Tracheophyta</taxon>
        <taxon>Spermatophyta</taxon>
        <taxon>Magnoliopsida</taxon>
        <taxon>eudicotyledons</taxon>
        <taxon>Gunneridae</taxon>
        <taxon>Pentapetalae</taxon>
        <taxon>rosids</taxon>
        <taxon>malvids</taxon>
        <taxon>Malvales</taxon>
        <taxon>Dipterocarpaceae</taxon>
        <taxon>Rubroshorea</taxon>
    </lineage>
</organism>